<dbReference type="EMBL" id="CAJNOM010000034">
    <property type="protein sequence ID" value="CAF0869171.1"/>
    <property type="molecule type" value="Genomic_DNA"/>
</dbReference>
<evidence type="ECO:0000313" key="8">
    <source>
        <dbReference type="EMBL" id="CAF0753153.1"/>
    </source>
</evidence>
<evidence type="ECO:0000313" key="11">
    <source>
        <dbReference type="Proteomes" id="UP000663877"/>
    </source>
</evidence>
<organism evidence="8 11">
    <name type="scientific">Adineta steineri</name>
    <dbReference type="NCBI Taxonomy" id="433720"/>
    <lineage>
        <taxon>Eukaryota</taxon>
        <taxon>Metazoa</taxon>
        <taxon>Spiralia</taxon>
        <taxon>Gnathifera</taxon>
        <taxon>Rotifera</taxon>
        <taxon>Eurotatoria</taxon>
        <taxon>Bdelloidea</taxon>
        <taxon>Adinetida</taxon>
        <taxon>Adinetidae</taxon>
        <taxon>Adineta</taxon>
    </lineage>
</organism>
<sequence length="115" mass="12696">MSKLLPLVNIGSKSGKFKYILAQLGQKYLVRGDAAVDNHEKLFKNLQSEAGGPLNDLYILGGGKIQADFEKKKLNLFDQSEAYGAADHRRSKTILQEKYPDFTITLGPPDANAKN</sequence>
<evidence type="ECO:0000256" key="2">
    <source>
        <dbReference type="ARBA" id="ARBA00010971"/>
    </source>
</evidence>
<dbReference type="PANTHER" id="PTHR12258:SF5">
    <property type="entry name" value="BCDNA.GH02250-RELATED"/>
    <property type="match status" value="1"/>
</dbReference>
<dbReference type="InterPro" id="IPR007702">
    <property type="entry name" value="Janus"/>
</dbReference>
<dbReference type="PANTHER" id="PTHR12258">
    <property type="entry name" value="JANUS-A/JANUS-B"/>
    <property type="match status" value="1"/>
</dbReference>
<dbReference type="Gene3D" id="3.50.20.20">
    <property type="entry name" value="Janus/Ocnus"/>
    <property type="match status" value="1"/>
</dbReference>
<comment type="function">
    <text evidence="1">JanA and janB regulate somatic sex differentiation.</text>
</comment>
<evidence type="ECO:0000313" key="7">
    <source>
        <dbReference type="EMBL" id="CAF0741402.1"/>
    </source>
</evidence>
<dbReference type="GO" id="GO:0007548">
    <property type="term" value="P:sex differentiation"/>
    <property type="evidence" value="ECO:0007669"/>
    <property type="project" value="UniProtKB-KW"/>
</dbReference>
<comment type="similarity">
    <text evidence="2">Belongs to the janus family.</text>
</comment>
<keyword evidence="3" id="KW-0221">Differentiation</keyword>
<dbReference type="Proteomes" id="UP000663877">
    <property type="component" value="Unassembled WGS sequence"/>
</dbReference>
<dbReference type="Pfam" id="PF05005">
    <property type="entry name" value="Ocnus"/>
    <property type="match status" value="1"/>
</dbReference>
<dbReference type="AlphaFoldDB" id="A0A813PD18"/>
<accession>A0A813PD18</accession>
<dbReference type="GO" id="GO:0101006">
    <property type="term" value="F:protein histidine phosphatase activity"/>
    <property type="evidence" value="ECO:0007669"/>
    <property type="project" value="TreeGrafter"/>
</dbReference>
<evidence type="ECO:0000256" key="3">
    <source>
        <dbReference type="ARBA" id="ARBA00022782"/>
    </source>
</evidence>
<gene>
    <name evidence="8" type="ORF">BJG266_LOCUS2568</name>
    <name evidence="9" type="ORF">QVE165_LOCUS7796</name>
    <name evidence="7" type="ORF">QVE165_LOCUS920</name>
</gene>
<evidence type="ECO:0000256" key="4">
    <source>
        <dbReference type="ARBA" id="ARBA00022928"/>
    </source>
</evidence>
<dbReference type="OrthoDB" id="10249612at2759"/>
<feature type="binding site" evidence="6">
    <location>
        <position position="18"/>
    </location>
    <ligand>
        <name>substrate</name>
    </ligand>
</feature>
<evidence type="ECO:0000256" key="5">
    <source>
        <dbReference type="PIRSR" id="PIRSR607702-1"/>
    </source>
</evidence>
<name>A0A813PD18_9BILA</name>
<dbReference type="EMBL" id="CAJNOM010000003">
    <property type="protein sequence ID" value="CAF0741402.1"/>
    <property type="molecule type" value="Genomic_DNA"/>
</dbReference>
<dbReference type="GO" id="GO:0030154">
    <property type="term" value="P:cell differentiation"/>
    <property type="evidence" value="ECO:0007669"/>
    <property type="project" value="UniProtKB-KW"/>
</dbReference>
<keyword evidence="10" id="KW-1185">Reference proteome</keyword>
<keyword evidence="4" id="KW-0726">Sexual differentiation</keyword>
<dbReference type="GO" id="GO:0005829">
    <property type="term" value="C:cytosol"/>
    <property type="evidence" value="ECO:0007669"/>
    <property type="project" value="TreeGrafter"/>
</dbReference>
<proteinExistence type="inferred from homology"/>
<evidence type="ECO:0000313" key="9">
    <source>
        <dbReference type="EMBL" id="CAF0869171.1"/>
    </source>
</evidence>
<comment type="caution">
    <text evidence="8">The sequence shown here is derived from an EMBL/GenBank/DDBJ whole genome shotgun (WGS) entry which is preliminary data.</text>
</comment>
<evidence type="ECO:0000256" key="1">
    <source>
        <dbReference type="ARBA" id="ARBA00002508"/>
    </source>
</evidence>
<reference evidence="8" key="1">
    <citation type="submission" date="2021-02" db="EMBL/GenBank/DDBJ databases">
        <authorList>
            <person name="Nowell W R."/>
        </authorList>
    </citation>
    <scope>NUCLEOTIDE SEQUENCE</scope>
</reference>
<evidence type="ECO:0000313" key="10">
    <source>
        <dbReference type="Proteomes" id="UP000663832"/>
    </source>
</evidence>
<feature type="active site" description="Proton acceptor" evidence="5">
    <location>
        <position position="39"/>
    </location>
</feature>
<dbReference type="Proteomes" id="UP000663832">
    <property type="component" value="Unassembled WGS sequence"/>
</dbReference>
<dbReference type="EMBL" id="CAJNOI010000006">
    <property type="protein sequence ID" value="CAF0753153.1"/>
    <property type="molecule type" value="Genomic_DNA"/>
</dbReference>
<protein>
    <submittedName>
        <fullName evidence="8">Uncharacterized protein</fullName>
    </submittedName>
</protein>
<evidence type="ECO:0000256" key="6">
    <source>
        <dbReference type="PIRSR" id="PIRSR607702-2"/>
    </source>
</evidence>
<dbReference type="SUPFAM" id="SSF143724">
    <property type="entry name" value="PHP14-like"/>
    <property type="match status" value="1"/>
</dbReference>
<dbReference type="InterPro" id="IPR038596">
    <property type="entry name" value="Janus_sf"/>
</dbReference>